<organism evidence="1 2">
    <name type="scientific">Callosobruchus maculatus</name>
    <name type="common">Southern cowpea weevil</name>
    <name type="synonym">Pulse bruchid</name>
    <dbReference type="NCBI Taxonomy" id="64391"/>
    <lineage>
        <taxon>Eukaryota</taxon>
        <taxon>Metazoa</taxon>
        <taxon>Ecdysozoa</taxon>
        <taxon>Arthropoda</taxon>
        <taxon>Hexapoda</taxon>
        <taxon>Insecta</taxon>
        <taxon>Pterygota</taxon>
        <taxon>Neoptera</taxon>
        <taxon>Endopterygota</taxon>
        <taxon>Coleoptera</taxon>
        <taxon>Polyphaga</taxon>
        <taxon>Cucujiformia</taxon>
        <taxon>Chrysomeloidea</taxon>
        <taxon>Chrysomelidae</taxon>
        <taxon>Bruchinae</taxon>
        <taxon>Bruchini</taxon>
        <taxon>Callosobruchus</taxon>
    </lineage>
</organism>
<gene>
    <name evidence="1" type="ORF">CALMAC_LOCUS19088</name>
</gene>
<evidence type="ECO:0008006" key="3">
    <source>
        <dbReference type="Google" id="ProtNLM"/>
    </source>
</evidence>
<dbReference type="OrthoDB" id="2155246at2759"/>
<dbReference type="EMBL" id="CAACVG010013392">
    <property type="protein sequence ID" value="VEN61758.1"/>
    <property type="molecule type" value="Genomic_DNA"/>
</dbReference>
<proteinExistence type="predicted"/>
<evidence type="ECO:0000313" key="1">
    <source>
        <dbReference type="EMBL" id="VEN61758.1"/>
    </source>
</evidence>
<name>A0A653DQZ1_CALMS</name>
<dbReference type="Gene3D" id="3.40.220.10">
    <property type="entry name" value="Leucine Aminopeptidase, subunit E, domain 1"/>
    <property type="match status" value="1"/>
</dbReference>
<dbReference type="SUPFAM" id="SSF52949">
    <property type="entry name" value="Macro domain-like"/>
    <property type="match status" value="1"/>
</dbReference>
<dbReference type="InterPro" id="IPR043472">
    <property type="entry name" value="Macro_dom-like"/>
</dbReference>
<evidence type="ECO:0000313" key="2">
    <source>
        <dbReference type="Proteomes" id="UP000410492"/>
    </source>
</evidence>
<keyword evidence="2" id="KW-1185">Reference proteome</keyword>
<protein>
    <recommendedName>
        <fullName evidence="3">C3H1-type domain-containing protein</fullName>
    </recommendedName>
</protein>
<sequence length="119" mass="13770">MANVLKLAIPKLACGRDGLDWRIIRNVLEVLLRFTGIEILVCSWNPRELTEHRTVYCFFCYTSGCKKGVLCQFRHERFGDETALRRGSVPVRPWTAEPIYVRSRIQTSRSFPEPTVVAR</sequence>
<accession>A0A653DQZ1</accession>
<reference evidence="1 2" key="1">
    <citation type="submission" date="2019-01" db="EMBL/GenBank/DDBJ databases">
        <authorList>
            <person name="Sayadi A."/>
        </authorList>
    </citation>
    <scope>NUCLEOTIDE SEQUENCE [LARGE SCALE GENOMIC DNA]</scope>
</reference>
<dbReference type="Proteomes" id="UP000410492">
    <property type="component" value="Unassembled WGS sequence"/>
</dbReference>
<dbReference type="AlphaFoldDB" id="A0A653DQZ1"/>